<dbReference type="AlphaFoldDB" id="A0A7U3YNF3"/>
<dbReference type="Proteomes" id="UP000006365">
    <property type="component" value="Chromosome"/>
</dbReference>
<keyword evidence="2" id="KW-1185">Reference proteome</keyword>
<proteinExistence type="predicted"/>
<evidence type="ECO:0000313" key="1">
    <source>
        <dbReference type="EMBL" id="ADW18598.1"/>
    </source>
</evidence>
<protein>
    <submittedName>
        <fullName evidence="1">Uncharacterized protein</fullName>
    </submittedName>
</protein>
<evidence type="ECO:0000313" key="2">
    <source>
        <dbReference type="Proteomes" id="UP000006365"/>
    </source>
</evidence>
<dbReference type="EMBL" id="CP002364">
    <property type="protein sequence ID" value="ADW18598.1"/>
    <property type="molecule type" value="Genomic_DNA"/>
</dbReference>
<name>A0A7U3YNF3_DESPD</name>
<gene>
    <name evidence="1" type="ordered locus">Despr_2459</name>
</gene>
<organism evidence="1 2">
    <name type="scientific">Desulfobulbus propionicus (strain ATCC 33891 / DSM 2032 / VKM B-1956 / 1pr3)</name>
    <dbReference type="NCBI Taxonomy" id="577650"/>
    <lineage>
        <taxon>Bacteria</taxon>
        <taxon>Pseudomonadati</taxon>
        <taxon>Thermodesulfobacteriota</taxon>
        <taxon>Desulfobulbia</taxon>
        <taxon>Desulfobulbales</taxon>
        <taxon>Desulfobulbaceae</taxon>
        <taxon>Desulfobulbus</taxon>
    </lineage>
</organism>
<sequence>MNALRINRSLAEISKNVHNLRIGTLGDNIDLLSIMRTTKALQVELTSDKILSGFRTDAITQLLRVHELIEEAGPSPDHKALLSIGMAAELAVKKLNDYREMHTFRTQTKSKGHGLDQLAA</sequence>
<dbReference type="KEGG" id="dpr:Despr_2459"/>
<reference evidence="1 2" key="1">
    <citation type="journal article" date="2011" name="Stand. Genomic Sci.">
        <title>Complete genome sequence of Desulfobulbus propionicus type strain (1pr3).</title>
        <authorList>
            <person name="Pagani I."/>
            <person name="Lapidus A."/>
            <person name="Nolan M."/>
            <person name="Lucas S."/>
            <person name="Hammon N."/>
            <person name="Deshpande S."/>
            <person name="Cheng J.F."/>
            <person name="Chertkov O."/>
            <person name="Davenport K."/>
            <person name="Tapia R."/>
            <person name="Han C."/>
            <person name="Goodwin L."/>
            <person name="Pitluck S."/>
            <person name="Liolios K."/>
            <person name="Mavromatis K."/>
            <person name="Ivanova N."/>
            <person name="Mikhailova N."/>
            <person name="Pati A."/>
            <person name="Chen A."/>
            <person name="Palaniappan K."/>
            <person name="Land M."/>
            <person name="Hauser L."/>
            <person name="Chang Y.J."/>
            <person name="Jeffries C.D."/>
            <person name="Detter J.C."/>
            <person name="Brambilla E."/>
            <person name="Kannan K.P."/>
            <person name="Djao O.D."/>
            <person name="Rohde M."/>
            <person name="Pukall R."/>
            <person name="Spring S."/>
            <person name="Goker M."/>
            <person name="Sikorski J."/>
            <person name="Woyke T."/>
            <person name="Bristow J."/>
            <person name="Eisen J.A."/>
            <person name="Markowitz V."/>
            <person name="Hugenholtz P."/>
            <person name="Kyrpides N.C."/>
            <person name="Klenk H.P."/>
        </authorList>
    </citation>
    <scope>NUCLEOTIDE SEQUENCE [LARGE SCALE GENOMIC DNA]</scope>
    <source>
        <strain evidence="2">ATCC 33891 / DSM 2032 / 1pr3</strain>
    </source>
</reference>
<accession>A0A7U3YNF3</accession>
<dbReference type="RefSeq" id="WP_015725124.1">
    <property type="nucleotide sequence ID" value="NC_014972.1"/>
</dbReference>